<dbReference type="EMBL" id="QRCT01000013">
    <property type="protein sequence ID" value="RDU24256.1"/>
    <property type="molecule type" value="Genomic_DNA"/>
</dbReference>
<dbReference type="Gene3D" id="3.40.50.1980">
    <property type="entry name" value="Nitrogenase molybdenum iron protein domain"/>
    <property type="match status" value="2"/>
</dbReference>
<reference evidence="3 4" key="1">
    <citation type="submission" date="2018-07" db="EMBL/GenBank/DDBJ databases">
        <title>Anaerosacharophilus polymeroproducens gen. nov. sp. nov., an anaerobic bacterium isolated from salt field.</title>
        <authorList>
            <person name="Kim W."/>
            <person name="Yang S.-H."/>
            <person name="Oh J."/>
            <person name="Lee J.-H."/>
            <person name="Kwon K.K."/>
        </authorList>
    </citation>
    <scope>NUCLEOTIDE SEQUENCE [LARGE SCALE GENOMIC DNA]</scope>
    <source>
        <strain evidence="3 4">MCWD5</strain>
    </source>
</reference>
<dbReference type="Pfam" id="PF01497">
    <property type="entry name" value="Peripla_BP_2"/>
    <property type="match status" value="1"/>
</dbReference>
<dbReference type="AlphaFoldDB" id="A0A371AXE9"/>
<evidence type="ECO:0000259" key="2">
    <source>
        <dbReference type="PROSITE" id="PS50983"/>
    </source>
</evidence>
<protein>
    <submittedName>
        <fullName evidence="3">ABC transporter substrate-binding protein</fullName>
    </submittedName>
</protein>
<dbReference type="Proteomes" id="UP000255036">
    <property type="component" value="Unassembled WGS sequence"/>
</dbReference>
<dbReference type="InterPro" id="IPR050902">
    <property type="entry name" value="ABC_Transporter_SBP"/>
</dbReference>
<dbReference type="PANTHER" id="PTHR30535">
    <property type="entry name" value="VITAMIN B12-BINDING PROTEIN"/>
    <property type="match status" value="1"/>
</dbReference>
<proteinExistence type="inferred from homology"/>
<dbReference type="GO" id="GO:0071281">
    <property type="term" value="P:cellular response to iron ion"/>
    <property type="evidence" value="ECO:0007669"/>
    <property type="project" value="TreeGrafter"/>
</dbReference>
<name>A0A371AXE9_9FIRM</name>
<gene>
    <name evidence="3" type="ORF">DWV06_04585</name>
</gene>
<dbReference type="InterPro" id="IPR002491">
    <property type="entry name" value="ABC_transptr_periplasmic_BD"/>
</dbReference>
<comment type="similarity">
    <text evidence="1">Belongs to the bacterial solute-binding protein 8 family.</text>
</comment>
<dbReference type="PANTHER" id="PTHR30535:SF34">
    <property type="entry name" value="MOLYBDATE-BINDING PROTEIN MOLA"/>
    <property type="match status" value="1"/>
</dbReference>
<dbReference type="Gene3D" id="1.20.58.2180">
    <property type="match status" value="1"/>
</dbReference>
<dbReference type="SUPFAM" id="SSF53807">
    <property type="entry name" value="Helical backbone' metal receptor"/>
    <property type="match status" value="1"/>
</dbReference>
<accession>A0A371AXE9</accession>
<feature type="domain" description="Fe/B12 periplasmic-binding" evidence="2">
    <location>
        <begin position="83"/>
        <end position="354"/>
    </location>
</feature>
<dbReference type="PROSITE" id="PS50983">
    <property type="entry name" value="FE_B12_PBP"/>
    <property type="match status" value="1"/>
</dbReference>
<organism evidence="3 4">
    <name type="scientific">Anaerosacchariphilus polymeriproducens</name>
    <dbReference type="NCBI Taxonomy" id="1812858"/>
    <lineage>
        <taxon>Bacteria</taxon>
        <taxon>Bacillati</taxon>
        <taxon>Bacillota</taxon>
        <taxon>Clostridia</taxon>
        <taxon>Lachnospirales</taxon>
        <taxon>Lachnospiraceae</taxon>
        <taxon>Anaerosacchariphilus</taxon>
    </lineage>
</organism>
<sequence>MNLIFKEDEIMKIIFRKGIFIIIVFLILLCFGCGKETSETLNTESKIERKNKTKTEEELQTKETKVVIDMADRTVEVPKNIKKVYCTSPVGTIITYTISPNLLAGLNYELSDNVKEFMPSSFTSLPVLGGWFGQGNNGNMEEIAKVKPDIIINAGTIVDKTVDFSDNLQKKLGIPVVFVGVDLKSMDKSYKFLGDLLDQRDRTDELGNYVSMTLSEVKKKVKDIPQKDKIRVYYAETSTGLQTDPAGSPHTQVLDLVGGINVADVKPVSSYGRAEVTVEQLIKWNPDLIITGHTETEAAYDYMQNDSVMKNLRAIQNGNIYEVPNVPFSWFDRPPSANTILGLKWTAQILYPEIFKYDLKKEVKKFYKLYYSYDLTEAQIDRLLKRGNR</sequence>
<evidence type="ECO:0000256" key="1">
    <source>
        <dbReference type="ARBA" id="ARBA00008814"/>
    </source>
</evidence>
<evidence type="ECO:0000313" key="3">
    <source>
        <dbReference type="EMBL" id="RDU24256.1"/>
    </source>
</evidence>
<keyword evidence="4" id="KW-1185">Reference proteome</keyword>
<comment type="caution">
    <text evidence="3">The sequence shown here is derived from an EMBL/GenBank/DDBJ whole genome shotgun (WGS) entry which is preliminary data.</text>
</comment>
<evidence type="ECO:0000313" key="4">
    <source>
        <dbReference type="Proteomes" id="UP000255036"/>
    </source>
</evidence>